<reference evidence="2" key="1">
    <citation type="submission" date="2020-06" db="EMBL/GenBank/DDBJ databases">
        <authorList>
            <consortium name="Plant Systems Biology data submission"/>
        </authorList>
    </citation>
    <scope>NUCLEOTIDE SEQUENCE</scope>
    <source>
        <strain evidence="2">D6</strain>
    </source>
</reference>
<dbReference type="GO" id="GO:0008641">
    <property type="term" value="F:ubiquitin-like modifier activating enzyme activity"/>
    <property type="evidence" value="ECO:0007669"/>
    <property type="project" value="InterPro"/>
</dbReference>
<evidence type="ECO:0000313" key="3">
    <source>
        <dbReference type="Proteomes" id="UP001153069"/>
    </source>
</evidence>
<organism evidence="2 3">
    <name type="scientific">Seminavis robusta</name>
    <dbReference type="NCBI Taxonomy" id="568900"/>
    <lineage>
        <taxon>Eukaryota</taxon>
        <taxon>Sar</taxon>
        <taxon>Stramenopiles</taxon>
        <taxon>Ochrophyta</taxon>
        <taxon>Bacillariophyta</taxon>
        <taxon>Bacillariophyceae</taxon>
        <taxon>Bacillariophycidae</taxon>
        <taxon>Naviculales</taxon>
        <taxon>Naviculaceae</taxon>
        <taxon>Seminavis</taxon>
    </lineage>
</organism>
<dbReference type="SUPFAM" id="SSF69572">
    <property type="entry name" value="Activating enzymes of the ubiquitin-like proteins"/>
    <property type="match status" value="1"/>
</dbReference>
<accession>A0A9N8DVE5</accession>
<dbReference type="EMBL" id="CAICTM010000389">
    <property type="protein sequence ID" value="CAB9509451.1"/>
    <property type="molecule type" value="Genomic_DNA"/>
</dbReference>
<dbReference type="InterPro" id="IPR000594">
    <property type="entry name" value="ThiF_NAD_FAD-bd"/>
</dbReference>
<keyword evidence="3" id="KW-1185">Reference proteome</keyword>
<evidence type="ECO:0000259" key="1">
    <source>
        <dbReference type="Pfam" id="PF00899"/>
    </source>
</evidence>
<feature type="domain" description="THIF-type NAD/FAD binding fold" evidence="1">
    <location>
        <begin position="63"/>
        <end position="356"/>
    </location>
</feature>
<sequence length="484" mass="52995">MASLSSSRNTAALTGFALGTAAALAGVWMVSHLRKKTPKKSETKSYTGKAVDLPGEIRDEQLSRHTLYFGEEGMDRLKNSSILVVGVGGVGSHVAHMLGRAGVGHLRLIDFDQVTVSSLNRHACATLADVGIPKVTCMKDFLEKICPDPKHLRVEAMAEMYTQENGERLLQLPHDTTKQQWDLVIDAIDDVPTKAALLAHCLQNNIRVYSCMGAGGKSDVTRLHISDLRTAAKDPLASKLRQSMKRILKTQQTSTSGVDGSDYLENMEKLAIIYSSEKPVVKLADFTPEQKAQGVHTFGAVDGMRIRVLPVLGTMPAVMGQTLAAMALCELGGKPMSPVTGERLGKNVRNRMYQHLKRREERITKDVVSSSNNNSNSLDAANLPPQGVLVDGTWIGPLKIDQDDMSYLMEVWRNRCAVTGDRLGNVLELVRWDKSKPTLCNNLVLMGVAALKKFDDIGKDSIPQEVQQVIEKRLASCNIDGYYG</sequence>
<dbReference type="OrthoDB" id="10265862at2759"/>
<evidence type="ECO:0000313" key="2">
    <source>
        <dbReference type="EMBL" id="CAB9509451.1"/>
    </source>
</evidence>
<dbReference type="GO" id="GO:0061503">
    <property type="term" value="F:tRNA threonylcarbamoyladenosine dehydratase"/>
    <property type="evidence" value="ECO:0007669"/>
    <property type="project" value="TreeGrafter"/>
</dbReference>
<dbReference type="PANTHER" id="PTHR43267">
    <property type="entry name" value="TRNA THREONYLCARBAMOYLADENOSINE DEHYDRATASE"/>
    <property type="match status" value="1"/>
</dbReference>
<dbReference type="InterPro" id="IPR035985">
    <property type="entry name" value="Ubiquitin-activating_enz"/>
</dbReference>
<name>A0A9N8DVE5_9STRA</name>
<dbReference type="PANTHER" id="PTHR43267:SF2">
    <property type="entry name" value="TRNA THREONYLCARBAMOYLADENOSINE DEHYDRATASE 1-RELATED"/>
    <property type="match status" value="1"/>
</dbReference>
<dbReference type="Pfam" id="PF00899">
    <property type="entry name" value="ThiF"/>
    <property type="match status" value="1"/>
</dbReference>
<dbReference type="Gene3D" id="3.40.50.720">
    <property type="entry name" value="NAD(P)-binding Rossmann-like Domain"/>
    <property type="match status" value="1"/>
</dbReference>
<dbReference type="GO" id="GO:0061504">
    <property type="term" value="P:cyclic threonylcarbamoyladenosine biosynthetic process"/>
    <property type="evidence" value="ECO:0007669"/>
    <property type="project" value="TreeGrafter"/>
</dbReference>
<dbReference type="CDD" id="cd00755">
    <property type="entry name" value="YgdL_like"/>
    <property type="match status" value="1"/>
</dbReference>
<dbReference type="Proteomes" id="UP001153069">
    <property type="component" value="Unassembled WGS sequence"/>
</dbReference>
<protein>
    <submittedName>
        <fullName evidence="2">Threonylcarbamoyladenosine dehydratase</fullName>
    </submittedName>
</protein>
<dbReference type="AlphaFoldDB" id="A0A9N8DVE5"/>
<proteinExistence type="predicted"/>
<dbReference type="InterPro" id="IPR045886">
    <property type="entry name" value="ThiF/MoeB/HesA"/>
</dbReference>
<comment type="caution">
    <text evidence="2">The sequence shown here is derived from an EMBL/GenBank/DDBJ whole genome shotgun (WGS) entry which is preliminary data.</text>
</comment>
<gene>
    <name evidence="2" type="ORF">SEMRO_390_G132870.1</name>
</gene>